<comment type="caution">
    <text evidence="1">The sequence shown here is derived from an EMBL/GenBank/DDBJ whole genome shotgun (WGS) entry which is preliminary data.</text>
</comment>
<sequence length="469" mass="53043">MASDSSFVWLRPATELEDFMDCAAKKGLFITVYGLTLRCSVPLTDAHVQEALLHTFRKVPSLRTCFRKRGDTLWACEMNREELDFQVQTSDLDAVTEMKELAPAVESLILHRRFPTTEGPLWCARLLHADAPGRCSLPELADAFPYSRTLLLANHHGIADGTTNMVVTDTFLCMLDNVVTGKPIDDAIQHGKLVDGEESKALLTARVEELMSDKAHFQHIKEDLKKRNLKKKLIPRAYPRAADPDFRCQLVLRDLDKETTQSFIKKCKKEGVTVNSGLCAVFDAGIVDFVKDGGLELDLYPIRGLHTVSMRRYWSGDTSKTLGVHMLPLEIGVSTPTNWRDNFWEYARSVHKAFSQGIQEKEALMYMALMAGESDEEDHFAERPSPESDYGAANMGNIDRLIPTEGQQVRLAHMVRVTSCWNDPMYYLFHTLRGCFMCSLTYANDIMTREDAQRLVDKTFDILTAVMQT</sequence>
<dbReference type="OrthoDB" id="6361640at2759"/>
<evidence type="ECO:0000313" key="1">
    <source>
        <dbReference type="EMBL" id="KAG0717013.1"/>
    </source>
</evidence>
<dbReference type="PANTHER" id="PTHR28037">
    <property type="entry name" value="ALCOHOL O-ACETYLTRANSFERASE 1-RELATED"/>
    <property type="match status" value="1"/>
</dbReference>
<dbReference type="InterPro" id="IPR023213">
    <property type="entry name" value="CAT-like_dom_sf"/>
</dbReference>
<dbReference type="EMBL" id="JACEEZ010018356">
    <property type="protein sequence ID" value="KAG0717013.1"/>
    <property type="molecule type" value="Genomic_DNA"/>
</dbReference>
<organism evidence="1 2">
    <name type="scientific">Chionoecetes opilio</name>
    <name type="common">Atlantic snow crab</name>
    <name type="synonym">Cancer opilio</name>
    <dbReference type="NCBI Taxonomy" id="41210"/>
    <lineage>
        <taxon>Eukaryota</taxon>
        <taxon>Metazoa</taxon>
        <taxon>Ecdysozoa</taxon>
        <taxon>Arthropoda</taxon>
        <taxon>Crustacea</taxon>
        <taxon>Multicrustacea</taxon>
        <taxon>Malacostraca</taxon>
        <taxon>Eumalacostraca</taxon>
        <taxon>Eucarida</taxon>
        <taxon>Decapoda</taxon>
        <taxon>Pleocyemata</taxon>
        <taxon>Brachyura</taxon>
        <taxon>Eubrachyura</taxon>
        <taxon>Majoidea</taxon>
        <taxon>Majidae</taxon>
        <taxon>Chionoecetes</taxon>
    </lineage>
</organism>
<dbReference type="Gene3D" id="3.30.559.10">
    <property type="entry name" value="Chloramphenicol acetyltransferase-like domain"/>
    <property type="match status" value="1"/>
</dbReference>
<gene>
    <name evidence="1" type="ORF">GWK47_008302</name>
</gene>
<keyword evidence="2" id="KW-1185">Reference proteome</keyword>
<dbReference type="InterPro" id="IPR052058">
    <property type="entry name" value="Alcohol_O-acetyltransferase"/>
</dbReference>
<evidence type="ECO:0008006" key="3">
    <source>
        <dbReference type="Google" id="ProtNLM"/>
    </source>
</evidence>
<dbReference type="SUPFAM" id="SSF52777">
    <property type="entry name" value="CoA-dependent acyltransferases"/>
    <property type="match status" value="2"/>
</dbReference>
<protein>
    <recommendedName>
        <fullName evidence="3">Condensation domain-containing protein</fullName>
    </recommendedName>
</protein>
<accession>A0A8J4XZC7</accession>
<dbReference type="Gene3D" id="3.30.559.30">
    <property type="entry name" value="Nonribosomal peptide synthetase, condensation domain"/>
    <property type="match status" value="1"/>
</dbReference>
<evidence type="ECO:0000313" key="2">
    <source>
        <dbReference type="Proteomes" id="UP000770661"/>
    </source>
</evidence>
<reference evidence="1" key="1">
    <citation type="submission" date="2020-07" db="EMBL/GenBank/DDBJ databases">
        <title>The High-quality genome of the commercially important snow crab, Chionoecetes opilio.</title>
        <authorList>
            <person name="Jeong J.-H."/>
            <person name="Ryu S."/>
        </authorList>
    </citation>
    <scope>NUCLEOTIDE SEQUENCE</scope>
    <source>
        <strain evidence="1">MADBK_172401_WGS</strain>
        <tissue evidence="1">Digestive gland</tissue>
    </source>
</reference>
<dbReference type="PANTHER" id="PTHR28037:SF1">
    <property type="entry name" value="ALCOHOL O-ACETYLTRANSFERASE 1-RELATED"/>
    <property type="match status" value="1"/>
</dbReference>
<name>A0A8J4XZC7_CHIOP</name>
<dbReference type="Proteomes" id="UP000770661">
    <property type="component" value="Unassembled WGS sequence"/>
</dbReference>
<proteinExistence type="predicted"/>
<dbReference type="AlphaFoldDB" id="A0A8J4XZC7"/>